<accession>A0A9P6NPD7</accession>
<evidence type="ECO:0000256" key="14">
    <source>
        <dbReference type="ARBA" id="ARBA00030453"/>
    </source>
</evidence>
<dbReference type="AlphaFoldDB" id="A0A9P6NPD7"/>
<evidence type="ECO:0000313" key="16">
    <source>
        <dbReference type="EMBL" id="KAG0147829.1"/>
    </source>
</evidence>
<evidence type="ECO:0000256" key="5">
    <source>
        <dbReference type="ARBA" id="ARBA00020497"/>
    </source>
</evidence>
<dbReference type="GO" id="GO:0044732">
    <property type="term" value="C:mitotic spindle pole body"/>
    <property type="evidence" value="ECO:0007669"/>
    <property type="project" value="TreeGrafter"/>
</dbReference>
<dbReference type="PANTHER" id="PTHR28113">
    <property type="entry name" value="DASH COMPLEX SUBUNIT DAM1"/>
    <property type="match status" value="1"/>
</dbReference>
<keyword evidence="10" id="KW-0995">Kinetochore</keyword>
<evidence type="ECO:0000256" key="3">
    <source>
        <dbReference type="ARBA" id="ARBA00004629"/>
    </source>
</evidence>
<name>A0A9P6NPD7_9BASI</name>
<dbReference type="EMBL" id="MU167243">
    <property type="protein sequence ID" value="KAG0147829.1"/>
    <property type="molecule type" value="Genomic_DNA"/>
</dbReference>
<feature type="region of interest" description="Disordered" evidence="15">
    <location>
        <begin position="161"/>
        <end position="212"/>
    </location>
</feature>
<keyword evidence="12" id="KW-0539">Nucleus</keyword>
<dbReference type="GO" id="GO:0042729">
    <property type="term" value="C:DASH complex"/>
    <property type="evidence" value="ECO:0007669"/>
    <property type="project" value="InterPro"/>
</dbReference>
<comment type="similarity">
    <text evidence="4">Belongs to the DASH complex DAM1 family.</text>
</comment>
<evidence type="ECO:0000256" key="10">
    <source>
        <dbReference type="ARBA" id="ARBA00022838"/>
    </source>
</evidence>
<keyword evidence="9" id="KW-0159">Chromosome partition</keyword>
<evidence type="ECO:0000313" key="17">
    <source>
        <dbReference type="Proteomes" id="UP000886653"/>
    </source>
</evidence>
<protein>
    <recommendedName>
        <fullName evidence="5">DASH complex subunit DAM1</fullName>
    </recommendedName>
    <alternativeName>
        <fullName evidence="14">Outer kinetochore protein DAM1</fullName>
    </alternativeName>
</protein>
<proteinExistence type="inferred from homology"/>
<keyword evidence="7" id="KW-0963">Cytoplasm</keyword>
<feature type="region of interest" description="Disordered" evidence="15">
    <location>
        <begin position="119"/>
        <end position="140"/>
    </location>
</feature>
<gene>
    <name evidence="16" type="ORF">CROQUDRAFT_132278</name>
</gene>
<evidence type="ECO:0000256" key="12">
    <source>
        <dbReference type="ARBA" id="ARBA00023242"/>
    </source>
</evidence>
<feature type="region of interest" description="Disordered" evidence="15">
    <location>
        <begin position="1"/>
        <end position="22"/>
    </location>
</feature>
<evidence type="ECO:0000256" key="15">
    <source>
        <dbReference type="SAM" id="MobiDB-lite"/>
    </source>
</evidence>
<organism evidence="16 17">
    <name type="scientific">Cronartium quercuum f. sp. fusiforme G11</name>
    <dbReference type="NCBI Taxonomy" id="708437"/>
    <lineage>
        <taxon>Eukaryota</taxon>
        <taxon>Fungi</taxon>
        <taxon>Dikarya</taxon>
        <taxon>Basidiomycota</taxon>
        <taxon>Pucciniomycotina</taxon>
        <taxon>Pucciniomycetes</taxon>
        <taxon>Pucciniales</taxon>
        <taxon>Coleosporiaceae</taxon>
        <taxon>Cronartium</taxon>
    </lineage>
</organism>
<keyword evidence="6" id="KW-0158">Chromosome</keyword>
<evidence type="ECO:0000256" key="8">
    <source>
        <dbReference type="ARBA" id="ARBA00022701"/>
    </source>
</evidence>
<sequence>MSALDSRPKPPKTPLRRVPPNVLRAQALSGSHPSRQNPNVESQEETIAQESLGLESLGPLFSDLAEAVSDLHMNLTNLDLVCQDLDGFNQAFSTYLYGLRMSHYTTGFDEAPDHESFEFARERRKKAQQEEEEERRRVKEDEKVKLAEALERSQEASRFELADRSIASTSSSHQRGIPRPTSSITTNLHGTSKPHTQSKSLKNFTNSTRAQQRQLIRSTEPILSTLPLKFREKQPSRQEMEKVICLLLIYPNGLGLKQIIKLEPTLALHRARECCTALVAAKQATKFNKDST</sequence>
<dbReference type="OrthoDB" id="5586015at2759"/>
<keyword evidence="13" id="KW-0137">Centromere</keyword>
<keyword evidence="17" id="KW-1185">Reference proteome</keyword>
<dbReference type="GO" id="GO:1990537">
    <property type="term" value="C:mitotic spindle polar microtubule"/>
    <property type="evidence" value="ECO:0007669"/>
    <property type="project" value="TreeGrafter"/>
</dbReference>
<evidence type="ECO:0000256" key="1">
    <source>
        <dbReference type="ARBA" id="ARBA00004123"/>
    </source>
</evidence>
<evidence type="ECO:0000256" key="11">
    <source>
        <dbReference type="ARBA" id="ARBA00023212"/>
    </source>
</evidence>
<evidence type="ECO:0000256" key="4">
    <source>
        <dbReference type="ARBA" id="ARBA00010073"/>
    </source>
</evidence>
<reference evidence="16" key="1">
    <citation type="submission" date="2013-11" db="EMBL/GenBank/DDBJ databases">
        <title>Genome sequence of the fusiform rust pathogen reveals effectors for host alternation and coevolution with pine.</title>
        <authorList>
            <consortium name="DOE Joint Genome Institute"/>
            <person name="Smith K."/>
            <person name="Pendleton A."/>
            <person name="Kubisiak T."/>
            <person name="Anderson C."/>
            <person name="Salamov A."/>
            <person name="Aerts A."/>
            <person name="Riley R."/>
            <person name="Clum A."/>
            <person name="Lindquist E."/>
            <person name="Ence D."/>
            <person name="Campbell M."/>
            <person name="Kronenberg Z."/>
            <person name="Feau N."/>
            <person name="Dhillon B."/>
            <person name="Hamelin R."/>
            <person name="Burleigh J."/>
            <person name="Smith J."/>
            <person name="Yandell M."/>
            <person name="Nelson C."/>
            <person name="Grigoriev I."/>
            <person name="Davis J."/>
        </authorList>
    </citation>
    <scope>NUCLEOTIDE SEQUENCE</scope>
    <source>
        <strain evidence="16">G11</strain>
    </source>
</reference>
<comment type="subcellular location">
    <subcellularLocation>
        <location evidence="3">Chromosome</location>
        <location evidence="3">Centromere</location>
        <location evidence="3">Kinetochore</location>
    </subcellularLocation>
    <subcellularLocation>
        <location evidence="2">Cytoplasm</location>
        <location evidence="2">Cytoskeleton</location>
        <location evidence="2">Spindle</location>
    </subcellularLocation>
    <subcellularLocation>
        <location evidence="1">Nucleus</location>
    </subcellularLocation>
</comment>
<dbReference type="InterPro" id="IPR013962">
    <property type="entry name" value="DASH_Dam1"/>
</dbReference>
<keyword evidence="11" id="KW-0206">Cytoskeleton</keyword>
<keyword evidence="8" id="KW-0493">Microtubule</keyword>
<dbReference type="PANTHER" id="PTHR28113:SF1">
    <property type="entry name" value="DASH COMPLEX SUBUNIT DAM1"/>
    <property type="match status" value="1"/>
</dbReference>
<dbReference type="Pfam" id="PF08653">
    <property type="entry name" value="DASH_Dam1"/>
    <property type="match status" value="1"/>
</dbReference>
<evidence type="ECO:0000256" key="7">
    <source>
        <dbReference type="ARBA" id="ARBA00022490"/>
    </source>
</evidence>
<evidence type="ECO:0000256" key="6">
    <source>
        <dbReference type="ARBA" id="ARBA00022454"/>
    </source>
</evidence>
<feature type="compositionally biased region" description="Polar residues" evidence="15">
    <location>
        <begin position="166"/>
        <end position="212"/>
    </location>
</feature>
<dbReference type="GO" id="GO:1990758">
    <property type="term" value="P:mitotic sister chromatid biorientation"/>
    <property type="evidence" value="ECO:0007669"/>
    <property type="project" value="TreeGrafter"/>
</dbReference>
<evidence type="ECO:0000256" key="9">
    <source>
        <dbReference type="ARBA" id="ARBA00022829"/>
    </source>
</evidence>
<evidence type="ECO:0000256" key="2">
    <source>
        <dbReference type="ARBA" id="ARBA00004186"/>
    </source>
</evidence>
<evidence type="ECO:0000256" key="13">
    <source>
        <dbReference type="ARBA" id="ARBA00023328"/>
    </source>
</evidence>
<comment type="caution">
    <text evidence="16">The sequence shown here is derived from an EMBL/GenBank/DDBJ whole genome shotgun (WGS) entry which is preliminary data.</text>
</comment>
<dbReference type="Proteomes" id="UP000886653">
    <property type="component" value="Unassembled WGS sequence"/>
</dbReference>